<sequence>MVRIMPPDASWPEMFWHERERLKTFLGNVADELEHYGSTAVPGLSAKPIIDMMAPIPSLDDADALVSILAGAGYRKIDAGFFKRRFFRREPRGQQPAFHLHLAVCPRWPIKNELLVRDWLIQHPDIARTYEALKMDLAMAYGDDMPRYTAAKTPFLRYITNQARESRGLPMEHDWEE</sequence>
<protein>
    <submittedName>
        <fullName evidence="1">GrpB domain, predicted nucleotidyltransferase, UPF0157 family</fullName>
    </submittedName>
</protein>
<dbReference type="Gene3D" id="3.30.460.10">
    <property type="entry name" value="Beta Polymerase, domain 2"/>
    <property type="match status" value="1"/>
</dbReference>
<evidence type="ECO:0000313" key="1">
    <source>
        <dbReference type="EMBL" id="SDF68471.1"/>
    </source>
</evidence>
<dbReference type="RefSeq" id="WP_172838288.1">
    <property type="nucleotide sequence ID" value="NZ_LT629690.1"/>
</dbReference>
<gene>
    <name evidence="1" type="ORF">SAMN05444167_2994</name>
</gene>
<dbReference type="PANTHER" id="PTHR34822">
    <property type="entry name" value="GRPB DOMAIN PROTEIN (AFU_ORTHOLOGUE AFUA_1G01530)"/>
    <property type="match status" value="1"/>
</dbReference>
<evidence type="ECO:0000313" key="2">
    <source>
        <dbReference type="Proteomes" id="UP000182427"/>
    </source>
</evidence>
<proteinExistence type="predicted"/>
<reference evidence="1 2" key="1">
    <citation type="submission" date="2016-10" db="EMBL/GenBank/DDBJ databases">
        <authorList>
            <person name="de Groot N.N."/>
        </authorList>
    </citation>
    <scope>NUCLEOTIDE SEQUENCE [LARGE SCALE GENOMIC DNA]</scope>
    <source>
        <strain evidence="1 2">GAS232</strain>
    </source>
</reference>
<dbReference type="EMBL" id="LT629690">
    <property type="protein sequence ID" value="SDF68471.1"/>
    <property type="molecule type" value="Genomic_DNA"/>
</dbReference>
<dbReference type="Pfam" id="PF04229">
    <property type="entry name" value="GrpB"/>
    <property type="match status" value="1"/>
</dbReference>
<dbReference type="InterPro" id="IPR007344">
    <property type="entry name" value="GrpB/CoaE"/>
</dbReference>
<keyword evidence="1" id="KW-0808">Transferase</keyword>
<accession>A0A1G7N3F5</accession>
<dbReference type="GO" id="GO:0016740">
    <property type="term" value="F:transferase activity"/>
    <property type="evidence" value="ECO:0007669"/>
    <property type="project" value="UniProtKB-KW"/>
</dbReference>
<name>A0A1G7N3F5_9BACT</name>
<organism evidence="1 2">
    <name type="scientific">Terriglobus roseus</name>
    <dbReference type="NCBI Taxonomy" id="392734"/>
    <lineage>
        <taxon>Bacteria</taxon>
        <taxon>Pseudomonadati</taxon>
        <taxon>Acidobacteriota</taxon>
        <taxon>Terriglobia</taxon>
        <taxon>Terriglobales</taxon>
        <taxon>Acidobacteriaceae</taxon>
        <taxon>Terriglobus</taxon>
    </lineage>
</organism>
<dbReference type="AlphaFoldDB" id="A0A1G7N3F5"/>
<dbReference type="InterPro" id="IPR043519">
    <property type="entry name" value="NT_sf"/>
</dbReference>
<keyword evidence="2" id="KW-1185">Reference proteome</keyword>
<dbReference type="Proteomes" id="UP000182427">
    <property type="component" value="Chromosome I"/>
</dbReference>
<dbReference type="SUPFAM" id="SSF81301">
    <property type="entry name" value="Nucleotidyltransferase"/>
    <property type="match status" value="1"/>
</dbReference>
<dbReference type="PANTHER" id="PTHR34822:SF1">
    <property type="entry name" value="GRPB FAMILY PROTEIN"/>
    <property type="match status" value="1"/>
</dbReference>